<feature type="compositionally biased region" description="Basic and acidic residues" evidence="2">
    <location>
        <begin position="1"/>
        <end position="11"/>
    </location>
</feature>
<evidence type="ECO:0000313" key="5">
    <source>
        <dbReference type="Proteomes" id="UP000482155"/>
    </source>
</evidence>
<evidence type="ECO:0000256" key="2">
    <source>
        <dbReference type="SAM" id="MobiDB-lite"/>
    </source>
</evidence>
<feature type="compositionally biased region" description="Polar residues" evidence="2">
    <location>
        <begin position="15"/>
        <end position="28"/>
    </location>
</feature>
<accession>A0A6B3SQK7</accession>
<dbReference type="EMBL" id="JAAIVB010000065">
    <property type="protein sequence ID" value="NEX63043.1"/>
    <property type="molecule type" value="Genomic_DNA"/>
</dbReference>
<keyword evidence="5" id="KW-1185">Reference proteome</keyword>
<dbReference type="SUPFAM" id="SSF51556">
    <property type="entry name" value="Metallo-dependent hydrolases"/>
    <property type="match status" value="1"/>
</dbReference>
<dbReference type="Gene3D" id="3.30.110.90">
    <property type="entry name" value="Amidohydrolase"/>
    <property type="match status" value="1"/>
</dbReference>
<dbReference type="InterPro" id="IPR011659">
    <property type="entry name" value="WD40"/>
</dbReference>
<dbReference type="SUPFAM" id="SSF51338">
    <property type="entry name" value="Composite domain of metallo-dependent hydrolases"/>
    <property type="match status" value="1"/>
</dbReference>
<dbReference type="AlphaFoldDB" id="A0A6B3SQK7"/>
<evidence type="ECO:0000313" key="4">
    <source>
        <dbReference type="EMBL" id="NEX63043.1"/>
    </source>
</evidence>
<dbReference type="PANTHER" id="PTHR36842:SF1">
    <property type="entry name" value="PROTEIN TOLB"/>
    <property type="match status" value="1"/>
</dbReference>
<dbReference type="Pfam" id="PF07676">
    <property type="entry name" value="PD40"/>
    <property type="match status" value="6"/>
</dbReference>
<sequence>MTAVPAKEHQDVPASINSSNASATVRSSRTARHAGSTPGGFRHALLPIVSAVLLAACNSGGSDSASDSTSTTPSGGSGTTLPVVTVQELNTLQGNTKDLSVELHEGTNMAVAPSPDGKQLVFSAQGALWLIPITGGSATRLTGWELEPTGPVWSPDGKTIVFQNYAPTGNYHLWAIDTNGANPRELTTGPFDDREPTWLPDGSGLVFASDRSADGQYKIWSFTLANGQYQQLTKGPGAEGFPVVSPNGKQITFADTGKVYIMDIPNGVAVPAGNGTIPSWNRDGTGVIYQSEAKALNIGGKDVVLNEDLFPFPLRWLPDGRFVYASDGKIRIRDAAGGALSEVPFSAKLTVRRPVITTTRDRGFNALAERQAIGISAPTISPDGKNIAFVALNDVWIMEIGKDPVRLTNDTDRDGNPQWTPDGKAIYFSTEKGNAGALAIDQIDIATRQRTRLASITGKSMVTPKMSPTGDRIAYSTLSGQLEVWDMASKTAQVVIPSVSTQVSTPSWTPDGSKVVVVDNERINNRFREGYNKLRVIDVGAKTAKFYAVAPAPQQISERDEGAAVLSPDGRQVAFIMDSVLHVMPVNPDGSPAGAPKALTTDVADLPSWAGDSATILYKSGTALKTIQADGSGSRDVAVNIRWKQAVPTGTTIVRAGKLWDGVSDTVQNDVDIVIAGNRITAVRPHQANAQLNADNYVDASSLTVMPGMWDPHVHPLTLYQGGQYGQIAALMLSYGLTSTQSVAGPLHQSTEIREALEAGNLIGPRLFVSPPLWEGNRLFYNFARTLRTPEVADKEIAKAKAFGVDFLKSYVRAPIPIMTKIAQAGLDLGIPTGTHMLSPGAATGLGGTTHLSATQRMGYGWAKSFVNAITYQDAYDLHAKGDFHLIDTLFSAQSLVAQDAGIVSDDRFILVPPNFVTGLQTAVQPTAAQLDTIKKDAQQQLKVLNAGGLLANGTDSPLVVPGISLHLNLRAAGLVMSNVQALKTVTINAARMSYLDKDLGTVEAGKLADLVAVRGNPLDDLAAAANVEYVVKNGNVLSKAQILAPFKTATALAARKRAILAYQQMCRKVPHECETGMHAD</sequence>
<comment type="caution">
    <text evidence="4">The sequence shown here is derived from an EMBL/GenBank/DDBJ whole genome shotgun (WGS) entry which is preliminary data.</text>
</comment>
<dbReference type="Proteomes" id="UP000482155">
    <property type="component" value="Unassembled WGS sequence"/>
</dbReference>
<proteinExistence type="inferred from homology"/>
<dbReference type="RefSeq" id="WP_163966363.1">
    <property type="nucleotide sequence ID" value="NZ_JAAIVB010000065.1"/>
</dbReference>
<dbReference type="SUPFAM" id="SSF82171">
    <property type="entry name" value="DPP6 N-terminal domain-like"/>
    <property type="match status" value="1"/>
</dbReference>
<dbReference type="InterPro" id="IPR011042">
    <property type="entry name" value="6-blade_b-propeller_TolB-like"/>
</dbReference>
<dbReference type="GO" id="GO:0016810">
    <property type="term" value="F:hydrolase activity, acting on carbon-nitrogen (but not peptide) bonds"/>
    <property type="evidence" value="ECO:0007669"/>
    <property type="project" value="InterPro"/>
</dbReference>
<reference evidence="4 5" key="1">
    <citation type="submission" date="2020-02" db="EMBL/GenBank/DDBJ databases">
        <authorList>
            <person name="Kim M.K."/>
        </authorList>
    </citation>
    <scope>NUCLEOTIDE SEQUENCE [LARGE SCALE GENOMIC DNA]</scope>
    <source>
        <strain evidence="4 5">17J57-3</strain>
    </source>
</reference>
<dbReference type="InterPro" id="IPR032466">
    <property type="entry name" value="Metal_Hydrolase"/>
</dbReference>
<dbReference type="InterPro" id="IPR006680">
    <property type="entry name" value="Amidohydro-rel"/>
</dbReference>
<dbReference type="PANTHER" id="PTHR36842">
    <property type="entry name" value="PROTEIN TOLB HOMOLOG"/>
    <property type="match status" value="1"/>
</dbReference>
<evidence type="ECO:0000259" key="3">
    <source>
        <dbReference type="Pfam" id="PF01979"/>
    </source>
</evidence>
<evidence type="ECO:0000256" key="1">
    <source>
        <dbReference type="ARBA" id="ARBA00009820"/>
    </source>
</evidence>
<feature type="compositionally biased region" description="Low complexity" evidence="2">
    <location>
        <begin position="60"/>
        <end position="74"/>
    </location>
</feature>
<feature type="region of interest" description="Disordered" evidence="2">
    <location>
        <begin position="1"/>
        <end position="39"/>
    </location>
</feature>
<organism evidence="4 5">
    <name type="scientific">Noviherbaspirillum galbum</name>
    <dbReference type="NCBI Taxonomy" id="2709383"/>
    <lineage>
        <taxon>Bacteria</taxon>
        <taxon>Pseudomonadati</taxon>
        <taxon>Pseudomonadota</taxon>
        <taxon>Betaproteobacteria</taxon>
        <taxon>Burkholderiales</taxon>
        <taxon>Oxalobacteraceae</taxon>
        <taxon>Noviherbaspirillum</taxon>
    </lineage>
</organism>
<feature type="region of interest" description="Disordered" evidence="2">
    <location>
        <begin position="60"/>
        <end position="81"/>
    </location>
</feature>
<comment type="similarity">
    <text evidence="1">Belongs to the TolB family.</text>
</comment>
<dbReference type="Gene3D" id="2.30.40.10">
    <property type="entry name" value="Urease, subunit C, domain 1"/>
    <property type="match status" value="2"/>
</dbReference>
<feature type="domain" description="Amidohydrolase-related" evidence="3">
    <location>
        <begin position="942"/>
        <end position="1037"/>
    </location>
</feature>
<name>A0A6B3SQK7_9BURK</name>
<keyword evidence="4" id="KW-0378">Hydrolase</keyword>
<dbReference type="Gene3D" id="2.120.10.30">
    <property type="entry name" value="TolB, C-terminal domain"/>
    <property type="match status" value="2"/>
</dbReference>
<dbReference type="InterPro" id="IPR011059">
    <property type="entry name" value="Metal-dep_hydrolase_composite"/>
</dbReference>
<gene>
    <name evidence="4" type="ORF">G3574_18320</name>
</gene>
<dbReference type="SUPFAM" id="SSF69304">
    <property type="entry name" value="Tricorn protease N-terminal domain"/>
    <property type="match status" value="1"/>
</dbReference>
<dbReference type="Pfam" id="PF01979">
    <property type="entry name" value="Amidohydro_1"/>
    <property type="match status" value="1"/>
</dbReference>
<protein>
    <submittedName>
        <fullName evidence="4">Amidohydrolase family protein</fullName>
    </submittedName>
</protein>